<reference evidence="1" key="1">
    <citation type="journal article" date="2007" name="Infect. Genet. Evol.">
        <title>Detection of Genogroup I and II human picobirnaviruses showing small genomic RNA profile causing acute watery diarrhoea among children in Kolkata, India.</title>
        <authorList>
            <person name="Bhattacharya R."/>
            <person name="Sahoo G.C."/>
            <person name="Nayak M.K."/>
            <person name="Rajendran K."/>
            <person name="Dutta P."/>
            <person name="Mitra U."/>
            <person name="Bhattacharya M.K."/>
            <person name="Naik T.N."/>
            <person name="Bhattacharya S.K."/>
            <person name="Krishnan T."/>
        </authorList>
    </citation>
    <scope>NUCLEOTIDE SEQUENCE</scope>
    <source>
        <strain evidence="1">V380</strain>
    </source>
</reference>
<feature type="non-terminal residue" evidence="1">
    <location>
        <position position="96"/>
    </location>
</feature>
<proteinExistence type="predicted"/>
<organismHost>
    <name type="scientific">Homo sapiens</name>
    <name type="common">Human</name>
    <dbReference type="NCBI Taxonomy" id="9606"/>
</organismHost>
<organism evidence="1">
    <name type="scientific">Human picobirnavirus</name>
    <dbReference type="NCBI Taxonomy" id="145856"/>
    <lineage>
        <taxon>Viruses</taxon>
        <taxon>Riboviria</taxon>
        <taxon>Orthornavirae</taxon>
        <taxon>Pisuviricota</taxon>
        <taxon>Duplopiviricetes</taxon>
        <taxon>Durnavirales</taxon>
        <taxon>Picobirnaviridae</taxon>
        <taxon>Orthopicobirnavirus</taxon>
        <taxon>Orthopicobirnavirus hominis</taxon>
    </lineage>
</organism>
<evidence type="ECO:0000313" key="1">
    <source>
        <dbReference type="EMBL" id="BAE72465.1"/>
    </source>
</evidence>
<name>Q2PGD8_HPBV</name>
<protein>
    <submittedName>
        <fullName evidence="1">RNA dependent RNA polymerase</fullName>
    </submittedName>
</protein>
<sequence>GMDVSDERQLFGRSDPRAAGMAAASLGFFALRQPAVVATRPTRYVVSACVVQQPAGCLRRDADFVIAGHSCGVQLFPLPWPRRLAVCQPGDLHGLA</sequence>
<feature type="non-terminal residue" evidence="1">
    <location>
        <position position="1"/>
    </location>
</feature>
<accession>Q2PGD8</accession>
<dbReference type="EMBL" id="AB212175">
    <property type="protein sequence ID" value="BAE72465.1"/>
    <property type="molecule type" value="Genomic_RNA"/>
</dbReference>